<reference evidence="1" key="2">
    <citation type="journal article" date="2015" name="Data Brief">
        <title>Shoot transcriptome of the giant reed, Arundo donax.</title>
        <authorList>
            <person name="Barrero R.A."/>
            <person name="Guerrero F.D."/>
            <person name="Moolhuijzen P."/>
            <person name="Goolsby J.A."/>
            <person name="Tidwell J."/>
            <person name="Bellgard S.E."/>
            <person name="Bellgard M.I."/>
        </authorList>
    </citation>
    <scope>NUCLEOTIDE SEQUENCE</scope>
    <source>
        <tissue evidence="1">Shoot tissue taken approximately 20 cm above the soil surface</tissue>
    </source>
</reference>
<name>A0A0A9H7Y5_ARUDO</name>
<sequence length="24" mass="2795">MGAITRVPHLSIVTEFLPRSYFFI</sequence>
<organism evidence="1">
    <name type="scientific">Arundo donax</name>
    <name type="common">Giant reed</name>
    <name type="synonym">Donax arundinaceus</name>
    <dbReference type="NCBI Taxonomy" id="35708"/>
    <lineage>
        <taxon>Eukaryota</taxon>
        <taxon>Viridiplantae</taxon>
        <taxon>Streptophyta</taxon>
        <taxon>Embryophyta</taxon>
        <taxon>Tracheophyta</taxon>
        <taxon>Spermatophyta</taxon>
        <taxon>Magnoliopsida</taxon>
        <taxon>Liliopsida</taxon>
        <taxon>Poales</taxon>
        <taxon>Poaceae</taxon>
        <taxon>PACMAD clade</taxon>
        <taxon>Arundinoideae</taxon>
        <taxon>Arundineae</taxon>
        <taxon>Arundo</taxon>
    </lineage>
</organism>
<evidence type="ECO:0000313" key="1">
    <source>
        <dbReference type="EMBL" id="JAE28998.1"/>
    </source>
</evidence>
<dbReference type="EMBL" id="GBRH01168898">
    <property type="protein sequence ID" value="JAE28998.1"/>
    <property type="molecule type" value="Transcribed_RNA"/>
</dbReference>
<proteinExistence type="predicted"/>
<accession>A0A0A9H7Y5</accession>
<reference evidence="1" key="1">
    <citation type="submission" date="2014-09" db="EMBL/GenBank/DDBJ databases">
        <authorList>
            <person name="Magalhaes I.L.F."/>
            <person name="Oliveira U."/>
            <person name="Santos F.R."/>
            <person name="Vidigal T.H.D.A."/>
            <person name="Brescovit A.D."/>
            <person name="Santos A.J."/>
        </authorList>
    </citation>
    <scope>NUCLEOTIDE SEQUENCE</scope>
    <source>
        <tissue evidence="1">Shoot tissue taken approximately 20 cm above the soil surface</tissue>
    </source>
</reference>
<protein>
    <submittedName>
        <fullName evidence="1">Uncharacterized protein</fullName>
    </submittedName>
</protein>
<dbReference type="AlphaFoldDB" id="A0A0A9H7Y5"/>